<protein>
    <recommendedName>
        <fullName evidence="4">DUF5640 domain-containing protein</fullName>
    </recommendedName>
</protein>
<reference evidence="2 3" key="1">
    <citation type="submission" date="2023-05" db="EMBL/GenBank/DDBJ databases">
        <title>[ruminococcus] sp. nov., isolated from a pig farm feces dump.</title>
        <authorList>
            <person name="Chang Y.-H."/>
        </authorList>
    </citation>
    <scope>NUCLEOTIDE SEQUENCE [LARGE SCALE GENOMIC DNA]</scope>
    <source>
        <strain evidence="2 3">YH-rum2234</strain>
    </source>
</reference>
<dbReference type="Proteomes" id="UP001300383">
    <property type="component" value="Unassembled WGS sequence"/>
</dbReference>
<evidence type="ECO:0000256" key="1">
    <source>
        <dbReference type="SAM" id="Phobius"/>
    </source>
</evidence>
<organism evidence="2 3">
    <name type="scientific">Fusibacillus kribbianus</name>
    <dbReference type="NCBI Taxonomy" id="3044208"/>
    <lineage>
        <taxon>Bacteria</taxon>
        <taxon>Bacillati</taxon>
        <taxon>Bacillota</taxon>
        <taxon>Clostridia</taxon>
        <taxon>Lachnospirales</taxon>
        <taxon>Lachnospiraceae</taxon>
        <taxon>Fusibacillus</taxon>
    </lineage>
</organism>
<name>A0AAP4BAC8_9FIRM</name>
<evidence type="ECO:0000313" key="3">
    <source>
        <dbReference type="Proteomes" id="UP001300383"/>
    </source>
</evidence>
<keyword evidence="1" id="KW-0812">Transmembrane</keyword>
<dbReference type="AlphaFoldDB" id="A0AAP4BAC8"/>
<keyword evidence="3" id="KW-1185">Reference proteome</keyword>
<dbReference type="RefSeq" id="WP_283229690.1">
    <property type="nucleotide sequence ID" value="NZ_JASGBQ010000001.1"/>
</dbReference>
<dbReference type="EMBL" id="JASGBQ010000001">
    <property type="protein sequence ID" value="MDI9241188.1"/>
    <property type="molecule type" value="Genomic_DNA"/>
</dbReference>
<keyword evidence="1" id="KW-0472">Membrane</keyword>
<keyword evidence="1" id="KW-1133">Transmembrane helix</keyword>
<feature type="transmembrane region" description="Helical" evidence="1">
    <location>
        <begin position="22"/>
        <end position="39"/>
    </location>
</feature>
<evidence type="ECO:0008006" key="4">
    <source>
        <dbReference type="Google" id="ProtNLM"/>
    </source>
</evidence>
<proteinExistence type="predicted"/>
<sequence>MANTTSAANKTSGNNKKGGFKWGKFIVFFIVFLLIRNGFGSKNRSDSYIGNSYSGSSYTSSSYSNNSCSDNRIYETSANNYYTEEYRSNSSNNLVGIWSNEEGIIAIYDTGYAEVKLGYESADYSWTASDTMLTMVPFNRLQYEPVTMYYEISGDTAIFTMDGTSAVMYR</sequence>
<evidence type="ECO:0000313" key="2">
    <source>
        <dbReference type="EMBL" id="MDI9241188.1"/>
    </source>
</evidence>
<comment type="caution">
    <text evidence="2">The sequence shown here is derived from an EMBL/GenBank/DDBJ whole genome shotgun (WGS) entry which is preliminary data.</text>
</comment>
<accession>A0AAP4BAC8</accession>
<gene>
    <name evidence="2" type="ORF">QJ036_01675</name>
</gene>